<sequence>MPASTVESPTRRSLRTPSPRTTDPTRWDIQGLRAFAVLAVVLYHLWPNRLPGGFTGVDVFFVISGYLITGHLLRELTATGRIGLAGFWSRRAKRLLPGAFLTIAATGTAVLLWVPSALWGQYGRELIASTVYVQNWQLAADSVDYLAQGNQASPFQHFWSLSVEEQFYIALPLLLLAALWLVRRALMRRVSATVVVRVVLGTVVVLSLAWCVVETRSASGVAYFSTATRAWEFALGGLAATVPLAVPHTVPARVVRVVGAWLGASGLVLSLFAIGPSTPFPGIAAALPVVSAGLVVLLGGHSGLERIGRFAPIGFLGRISYAVYLWHWPAVVILPIALRHELTTKDKAAILVGALVIASVTTLCVEEPLRFSRWVKTLRPRRVALYGVLSTVLVVALGAASLTALHVQQVQAAEFQQRVSTGDVRCFGAAALISSADPCVNPALADVRVPAASNALDDDANRAACWSNSSSVFKVCSLGPKSGYTKHLIAIGDSHNNVFVDTYERIAEEHDWRIDVAGHVSCYLTTARQFANSQKQIDDCDGWKQNAVQYLRTHPDLDGVIVTHSSGNGPVLPSGGRSADDTVVDGLVDAWQAAADAGIPIVAIRDNPAARADVVACVGQMTGPTTGACDTPRKEALRPFDGSEQAVTRMDGAARLIDLTRYYCTDTVCPAVIGGVLVHRDATHLTNTFAVTLAPYLGDDIAGALRSMDR</sequence>
<feature type="transmembrane region" description="Helical" evidence="2">
    <location>
        <begin position="233"/>
        <end position="250"/>
    </location>
</feature>
<dbReference type="InterPro" id="IPR002656">
    <property type="entry name" value="Acyl_transf_3_dom"/>
</dbReference>
<dbReference type="InterPro" id="IPR050879">
    <property type="entry name" value="Acyltransferase_3"/>
</dbReference>
<comment type="caution">
    <text evidence="5">The sequence shown here is derived from an EMBL/GenBank/DDBJ whole genome shotgun (WGS) entry which is preliminary data.</text>
</comment>
<feature type="transmembrane region" description="Helical" evidence="2">
    <location>
        <begin position="310"/>
        <end position="328"/>
    </location>
</feature>
<keyword evidence="2" id="KW-0812">Transmembrane</keyword>
<feature type="transmembrane region" description="Helical" evidence="2">
    <location>
        <begin position="52"/>
        <end position="73"/>
    </location>
</feature>
<feature type="transmembrane region" description="Helical" evidence="2">
    <location>
        <begin position="348"/>
        <end position="365"/>
    </location>
</feature>
<dbReference type="Proteomes" id="UP000590225">
    <property type="component" value="Unassembled WGS sequence"/>
</dbReference>
<evidence type="ECO:0000259" key="4">
    <source>
        <dbReference type="Pfam" id="PF19040"/>
    </source>
</evidence>
<dbReference type="Pfam" id="PF01757">
    <property type="entry name" value="Acyl_transf_3"/>
    <property type="match status" value="1"/>
</dbReference>
<evidence type="ECO:0000256" key="2">
    <source>
        <dbReference type="SAM" id="Phobius"/>
    </source>
</evidence>
<evidence type="ECO:0000313" key="5">
    <source>
        <dbReference type="EMBL" id="MBA8991665.1"/>
    </source>
</evidence>
<dbReference type="PANTHER" id="PTHR23028:SF53">
    <property type="entry name" value="ACYL_TRANSF_3 DOMAIN-CONTAINING PROTEIN"/>
    <property type="match status" value="1"/>
</dbReference>
<evidence type="ECO:0000313" key="6">
    <source>
        <dbReference type="Proteomes" id="UP000590225"/>
    </source>
</evidence>
<feature type="transmembrane region" description="Helical" evidence="2">
    <location>
        <begin position="94"/>
        <end position="114"/>
    </location>
</feature>
<dbReference type="PANTHER" id="PTHR23028">
    <property type="entry name" value="ACETYLTRANSFERASE"/>
    <property type="match status" value="1"/>
</dbReference>
<keyword evidence="2" id="KW-1133">Transmembrane helix</keyword>
<reference evidence="5 6" key="1">
    <citation type="submission" date="2020-07" db="EMBL/GenBank/DDBJ databases">
        <title>Above-ground endophytic microbial communities from plants in different locations in the United States.</title>
        <authorList>
            <person name="Frank C."/>
        </authorList>
    </citation>
    <scope>NUCLEOTIDE SEQUENCE [LARGE SCALE GENOMIC DNA]</scope>
    <source>
        <strain evidence="5 6">WPL5_2</strain>
    </source>
</reference>
<evidence type="ECO:0000256" key="1">
    <source>
        <dbReference type="SAM" id="MobiDB-lite"/>
    </source>
</evidence>
<dbReference type="EMBL" id="JACGXP010000005">
    <property type="protein sequence ID" value="MBA8991665.1"/>
    <property type="molecule type" value="Genomic_DNA"/>
</dbReference>
<organism evidence="5 6">
    <name type="scientific">Curtobacterium pusillum</name>
    <dbReference type="NCBI Taxonomy" id="69373"/>
    <lineage>
        <taxon>Bacteria</taxon>
        <taxon>Bacillati</taxon>
        <taxon>Actinomycetota</taxon>
        <taxon>Actinomycetes</taxon>
        <taxon>Micrococcales</taxon>
        <taxon>Microbacteriaceae</taxon>
        <taxon>Curtobacterium</taxon>
    </lineage>
</organism>
<dbReference type="GO" id="GO:0009103">
    <property type="term" value="P:lipopolysaccharide biosynthetic process"/>
    <property type="evidence" value="ECO:0007669"/>
    <property type="project" value="TreeGrafter"/>
</dbReference>
<protein>
    <submittedName>
        <fullName evidence="5">Peptidoglycan/LPS O-acetylase OafA/YrhL</fullName>
    </submittedName>
</protein>
<proteinExistence type="predicted"/>
<accession>A0AAW3TAD3</accession>
<evidence type="ECO:0000259" key="3">
    <source>
        <dbReference type="Pfam" id="PF01757"/>
    </source>
</evidence>
<feature type="compositionally biased region" description="Low complexity" evidence="1">
    <location>
        <begin position="15"/>
        <end position="24"/>
    </location>
</feature>
<keyword evidence="2" id="KW-0472">Membrane</keyword>
<dbReference type="GO" id="GO:0016020">
    <property type="term" value="C:membrane"/>
    <property type="evidence" value="ECO:0007669"/>
    <property type="project" value="TreeGrafter"/>
</dbReference>
<dbReference type="Pfam" id="PF19040">
    <property type="entry name" value="SGNH"/>
    <property type="match status" value="1"/>
</dbReference>
<feature type="transmembrane region" description="Helical" evidence="2">
    <location>
        <begin position="280"/>
        <end position="298"/>
    </location>
</feature>
<dbReference type="InterPro" id="IPR043968">
    <property type="entry name" value="SGNH"/>
</dbReference>
<feature type="transmembrane region" description="Helical" evidence="2">
    <location>
        <begin position="166"/>
        <end position="182"/>
    </location>
</feature>
<feature type="transmembrane region" description="Helical" evidence="2">
    <location>
        <begin position="257"/>
        <end position="274"/>
    </location>
</feature>
<dbReference type="AlphaFoldDB" id="A0AAW3TAD3"/>
<gene>
    <name evidence="5" type="ORF">FHW23_002943</name>
</gene>
<feature type="transmembrane region" description="Helical" evidence="2">
    <location>
        <begin position="194"/>
        <end position="213"/>
    </location>
</feature>
<feature type="domain" description="Acyltransferase 3" evidence="3">
    <location>
        <begin position="28"/>
        <end position="364"/>
    </location>
</feature>
<feature type="transmembrane region" description="Helical" evidence="2">
    <location>
        <begin position="385"/>
        <end position="407"/>
    </location>
</feature>
<dbReference type="RefSeq" id="WP_182516727.1">
    <property type="nucleotide sequence ID" value="NZ_JACGXP010000005.1"/>
</dbReference>
<dbReference type="GO" id="GO:0016747">
    <property type="term" value="F:acyltransferase activity, transferring groups other than amino-acyl groups"/>
    <property type="evidence" value="ECO:0007669"/>
    <property type="project" value="InterPro"/>
</dbReference>
<name>A0AAW3TAD3_9MICO</name>
<feature type="region of interest" description="Disordered" evidence="1">
    <location>
        <begin position="1"/>
        <end position="25"/>
    </location>
</feature>
<feature type="domain" description="SGNH" evidence="4">
    <location>
        <begin position="472"/>
        <end position="696"/>
    </location>
</feature>